<dbReference type="Proteomes" id="UP000317158">
    <property type="component" value="Unassembled WGS sequence"/>
</dbReference>
<keyword evidence="2" id="KW-1003">Cell membrane</keyword>
<evidence type="ECO:0000313" key="9">
    <source>
        <dbReference type="Proteomes" id="UP000317158"/>
    </source>
</evidence>
<feature type="transmembrane region" description="Helical" evidence="6">
    <location>
        <begin position="37"/>
        <end position="62"/>
    </location>
</feature>
<sequence>MIRMNKRLYRSKKNKIIGGVCGGIAEYLDIDPTVIRIIYVLLTIFTEFLPGIIVYLLLWLIIPNEPEKDDEIKEIEKTDDINQDNTSKALSIAIIVLGAIFLIYGILRFIIISGWWTINLHWHIFFGLFFPIVSVILGVILILIGLKKL</sequence>
<feature type="transmembrane region" description="Helical" evidence="6">
    <location>
        <begin position="123"/>
        <end position="146"/>
    </location>
</feature>
<accession>A0A520KR59</accession>
<evidence type="ECO:0000256" key="5">
    <source>
        <dbReference type="ARBA" id="ARBA00023136"/>
    </source>
</evidence>
<evidence type="ECO:0000256" key="3">
    <source>
        <dbReference type="ARBA" id="ARBA00022692"/>
    </source>
</evidence>
<keyword evidence="4 6" id="KW-1133">Transmembrane helix</keyword>
<evidence type="ECO:0000313" key="8">
    <source>
        <dbReference type="EMBL" id="RZN64090.1"/>
    </source>
</evidence>
<feature type="transmembrane region" description="Helical" evidence="6">
    <location>
        <begin position="89"/>
        <end position="111"/>
    </location>
</feature>
<evidence type="ECO:0000259" key="7">
    <source>
        <dbReference type="Pfam" id="PF04024"/>
    </source>
</evidence>
<dbReference type="PANTHER" id="PTHR33885:SF3">
    <property type="entry name" value="PHAGE SHOCK PROTEIN C"/>
    <property type="match status" value="1"/>
</dbReference>
<dbReference type="EMBL" id="RXIF01000010">
    <property type="protein sequence ID" value="RZN64090.1"/>
    <property type="molecule type" value="Genomic_DNA"/>
</dbReference>
<comment type="subcellular location">
    <subcellularLocation>
        <location evidence="1">Cell membrane</location>
        <topology evidence="1">Single-pass membrane protein</topology>
    </subcellularLocation>
</comment>
<dbReference type="PANTHER" id="PTHR33885">
    <property type="entry name" value="PHAGE SHOCK PROTEIN C"/>
    <property type="match status" value="1"/>
</dbReference>
<evidence type="ECO:0000256" key="4">
    <source>
        <dbReference type="ARBA" id="ARBA00022989"/>
    </source>
</evidence>
<keyword evidence="5 6" id="KW-0472">Membrane</keyword>
<protein>
    <submittedName>
        <fullName evidence="8">PspC domain-containing protein</fullName>
    </submittedName>
</protein>
<reference evidence="8 9" key="1">
    <citation type="journal article" date="2019" name="Nat. Microbiol.">
        <title>Wide diversity of methane and short-chain alkane metabolisms in uncultured archaea.</title>
        <authorList>
            <person name="Borrel G."/>
            <person name="Adam P.S."/>
            <person name="McKay L.J."/>
            <person name="Chen L.X."/>
            <person name="Sierra-Garcia I.N."/>
            <person name="Sieber C.M."/>
            <person name="Letourneur Q."/>
            <person name="Ghozlane A."/>
            <person name="Andersen G.L."/>
            <person name="Li W.J."/>
            <person name="Hallam S.J."/>
            <person name="Muyzer G."/>
            <person name="de Oliveira V.M."/>
            <person name="Inskeep W.P."/>
            <person name="Banfield J.F."/>
            <person name="Gribaldo S."/>
        </authorList>
    </citation>
    <scope>NUCLEOTIDE SEQUENCE [LARGE SCALE GENOMIC DNA]</scope>
    <source>
        <strain evidence="8">NM1a</strain>
    </source>
</reference>
<organism evidence="8 9">
    <name type="scientific">Methanoliparum thermophilum</name>
    <dbReference type="NCBI Taxonomy" id="2491083"/>
    <lineage>
        <taxon>Archaea</taxon>
        <taxon>Methanobacteriati</taxon>
        <taxon>Methanobacteriota</taxon>
        <taxon>Candidatus Methanoliparia</taxon>
        <taxon>Candidatus Methanoliparales</taxon>
        <taxon>Candidatus Methanoliparaceae</taxon>
        <taxon>Candidatus Methanoliparum</taxon>
    </lineage>
</organism>
<keyword evidence="3 6" id="KW-0812">Transmembrane</keyword>
<evidence type="ECO:0000256" key="2">
    <source>
        <dbReference type="ARBA" id="ARBA00022475"/>
    </source>
</evidence>
<gene>
    <name evidence="8" type="ORF">EF806_05585</name>
</gene>
<proteinExistence type="predicted"/>
<dbReference type="GO" id="GO:0005886">
    <property type="term" value="C:plasma membrane"/>
    <property type="evidence" value="ECO:0007669"/>
    <property type="project" value="UniProtKB-SubCell"/>
</dbReference>
<name>A0A520KR59_METT2</name>
<evidence type="ECO:0000256" key="6">
    <source>
        <dbReference type="SAM" id="Phobius"/>
    </source>
</evidence>
<feature type="domain" description="Phage shock protein PspC N-terminal" evidence="7">
    <location>
        <begin position="6"/>
        <end position="65"/>
    </location>
</feature>
<dbReference type="InterPro" id="IPR007168">
    <property type="entry name" value="Phageshock_PspC_N"/>
</dbReference>
<dbReference type="Pfam" id="PF04024">
    <property type="entry name" value="PspC"/>
    <property type="match status" value="1"/>
</dbReference>
<comment type="caution">
    <text evidence="8">The sequence shown here is derived from an EMBL/GenBank/DDBJ whole genome shotgun (WGS) entry which is preliminary data.</text>
</comment>
<dbReference type="InterPro" id="IPR052027">
    <property type="entry name" value="PspC"/>
</dbReference>
<dbReference type="AlphaFoldDB" id="A0A520KR59"/>
<evidence type="ECO:0000256" key="1">
    <source>
        <dbReference type="ARBA" id="ARBA00004162"/>
    </source>
</evidence>